<feature type="region of interest" description="Disordered" evidence="1">
    <location>
        <begin position="1"/>
        <end position="52"/>
    </location>
</feature>
<feature type="compositionally biased region" description="Acidic residues" evidence="1">
    <location>
        <begin position="306"/>
        <end position="315"/>
    </location>
</feature>
<organism evidence="2 3">
    <name type="scientific">Paxillus rubicundulus Ve08.2h10</name>
    <dbReference type="NCBI Taxonomy" id="930991"/>
    <lineage>
        <taxon>Eukaryota</taxon>
        <taxon>Fungi</taxon>
        <taxon>Dikarya</taxon>
        <taxon>Basidiomycota</taxon>
        <taxon>Agaricomycotina</taxon>
        <taxon>Agaricomycetes</taxon>
        <taxon>Agaricomycetidae</taxon>
        <taxon>Boletales</taxon>
        <taxon>Paxilineae</taxon>
        <taxon>Paxillaceae</taxon>
        <taxon>Paxillus</taxon>
    </lineage>
</organism>
<dbReference type="OrthoDB" id="2693027at2759"/>
<feature type="non-terminal residue" evidence="2">
    <location>
        <position position="315"/>
    </location>
</feature>
<feature type="region of interest" description="Disordered" evidence="1">
    <location>
        <begin position="290"/>
        <end position="315"/>
    </location>
</feature>
<protein>
    <submittedName>
        <fullName evidence="2">Uncharacterized protein</fullName>
    </submittedName>
</protein>
<evidence type="ECO:0000256" key="1">
    <source>
        <dbReference type="SAM" id="MobiDB-lite"/>
    </source>
</evidence>
<proteinExistence type="predicted"/>
<dbReference type="HOGENOM" id="CLU_076801_0_0_1"/>
<feature type="compositionally biased region" description="Pro residues" evidence="1">
    <location>
        <begin position="15"/>
        <end position="27"/>
    </location>
</feature>
<gene>
    <name evidence="2" type="ORF">PAXRUDRAFT_789890</name>
</gene>
<evidence type="ECO:0000313" key="3">
    <source>
        <dbReference type="Proteomes" id="UP000054538"/>
    </source>
</evidence>
<accession>A0A0D0DBC1</accession>
<sequence length="315" mass="34874">MSSGTPHIPARKVFPIPPLTPVNPPPWKSKKKAAVPIQQPETSSKTSTASTNKNQTICFHHTTSLNPPSQEPNSSSSKAVYWEPYPYLTDCLLVWLLERPTDRAVLFYDKSSVESSSITTNARATGRHKKDIYPVIAKELFEKDAIYSSAYASQPDKFASAVQSRLSTLKAKYWAQCNRFKSTGAGVKPGDPAYQNLKSFITENVLQAFPHFEDCDALWHGIPSYDTRPFDSAPSADRTSDFLSMIHFGAAMIPSQCPTAQDIRNRQGTPEVQDPMNEDMCANTNMLDDGGKPADAEGHQPISWDIDPETGDILY</sequence>
<feature type="compositionally biased region" description="Low complexity" evidence="1">
    <location>
        <begin position="42"/>
        <end position="52"/>
    </location>
</feature>
<evidence type="ECO:0000313" key="2">
    <source>
        <dbReference type="EMBL" id="KIK74525.1"/>
    </source>
</evidence>
<dbReference type="InParanoid" id="A0A0D0DBC1"/>
<name>A0A0D0DBC1_9AGAM</name>
<reference evidence="3" key="2">
    <citation type="submission" date="2015-01" db="EMBL/GenBank/DDBJ databases">
        <title>Evolutionary Origins and Diversification of the Mycorrhizal Mutualists.</title>
        <authorList>
            <consortium name="DOE Joint Genome Institute"/>
            <consortium name="Mycorrhizal Genomics Consortium"/>
            <person name="Kohler A."/>
            <person name="Kuo A."/>
            <person name="Nagy L.G."/>
            <person name="Floudas D."/>
            <person name="Copeland A."/>
            <person name="Barry K.W."/>
            <person name="Cichocki N."/>
            <person name="Veneault-Fourrey C."/>
            <person name="LaButti K."/>
            <person name="Lindquist E.A."/>
            <person name="Lipzen A."/>
            <person name="Lundell T."/>
            <person name="Morin E."/>
            <person name="Murat C."/>
            <person name="Riley R."/>
            <person name="Ohm R."/>
            <person name="Sun H."/>
            <person name="Tunlid A."/>
            <person name="Henrissat B."/>
            <person name="Grigoriev I.V."/>
            <person name="Hibbett D.S."/>
            <person name="Martin F."/>
        </authorList>
    </citation>
    <scope>NUCLEOTIDE SEQUENCE [LARGE SCALE GENOMIC DNA]</scope>
    <source>
        <strain evidence="3">Ve08.2h10</strain>
    </source>
</reference>
<keyword evidence="3" id="KW-1185">Reference proteome</keyword>
<dbReference type="AlphaFoldDB" id="A0A0D0DBC1"/>
<dbReference type="EMBL" id="KN828787">
    <property type="protein sequence ID" value="KIK74525.1"/>
    <property type="molecule type" value="Genomic_DNA"/>
</dbReference>
<reference evidence="2 3" key="1">
    <citation type="submission" date="2014-04" db="EMBL/GenBank/DDBJ databases">
        <authorList>
            <consortium name="DOE Joint Genome Institute"/>
            <person name="Kuo A."/>
            <person name="Kohler A."/>
            <person name="Jargeat P."/>
            <person name="Nagy L.G."/>
            <person name="Floudas D."/>
            <person name="Copeland A."/>
            <person name="Barry K.W."/>
            <person name="Cichocki N."/>
            <person name="Veneault-Fourrey C."/>
            <person name="LaButti K."/>
            <person name="Lindquist E.A."/>
            <person name="Lipzen A."/>
            <person name="Lundell T."/>
            <person name="Morin E."/>
            <person name="Murat C."/>
            <person name="Sun H."/>
            <person name="Tunlid A."/>
            <person name="Henrissat B."/>
            <person name="Grigoriev I.V."/>
            <person name="Hibbett D.S."/>
            <person name="Martin F."/>
            <person name="Nordberg H.P."/>
            <person name="Cantor M.N."/>
            <person name="Hua S.X."/>
        </authorList>
    </citation>
    <scope>NUCLEOTIDE SEQUENCE [LARGE SCALE GENOMIC DNA]</scope>
    <source>
        <strain evidence="2 3">Ve08.2h10</strain>
    </source>
</reference>
<dbReference type="Proteomes" id="UP000054538">
    <property type="component" value="Unassembled WGS sequence"/>
</dbReference>